<protein>
    <submittedName>
        <fullName evidence="1">Uncharacterized protein</fullName>
    </submittedName>
</protein>
<keyword evidence="2" id="KW-1185">Reference proteome</keyword>
<name>A0A934RYF7_9BACT</name>
<proteinExistence type="predicted"/>
<comment type="caution">
    <text evidence="1">The sequence shown here is derived from an EMBL/GenBank/DDBJ whole genome shotgun (WGS) entry which is preliminary data.</text>
</comment>
<accession>A0A934RYF7</accession>
<dbReference type="AlphaFoldDB" id="A0A934RYF7"/>
<reference evidence="1" key="1">
    <citation type="submission" date="2021-01" db="EMBL/GenBank/DDBJ databases">
        <title>Modified the classification status of verrucomicrobia.</title>
        <authorList>
            <person name="Feng X."/>
        </authorList>
    </citation>
    <scope>NUCLEOTIDE SEQUENCE</scope>
    <source>
        <strain evidence="1">KCTC 13126</strain>
    </source>
</reference>
<evidence type="ECO:0000313" key="1">
    <source>
        <dbReference type="EMBL" id="MBK1878653.1"/>
    </source>
</evidence>
<organism evidence="1 2">
    <name type="scientific">Pelagicoccus mobilis</name>
    <dbReference type="NCBI Taxonomy" id="415221"/>
    <lineage>
        <taxon>Bacteria</taxon>
        <taxon>Pseudomonadati</taxon>
        <taxon>Verrucomicrobiota</taxon>
        <taxon>Opitutia</taxon>
        <taxon>Puniceicoccales</taxon>
        <taxon>Pelagicoccaceae</taxon>
        <taxon>Pelagicoccus</taxon>
    </lineage>
</organism>
<evidence type="ECO:0000313" key="2">
    <source>
        <dbReference type="Proteomes" id="UP000617628"/>
    </source>
</evidence>
<dbReference type="Proteomes" id="UP000617628">
    <property type="component" value="Unassembled WGS sequence"/>
</dbReference>
<gene>
    <name evidence="1" type="ORF">JIN87_17365</name>
</gene>
<sequence>MKPLQEISDAQAQQLMSLLHDGELSPEGAERLNEYLQSNPEAIDWLENLDATSDLEQSCPTPSQKAEAVTTIQESIAAEAKAPSAGGNVLLRFPTLFRPIAAAAAVAVIGTVTWLGLRPSATAEFEPNIVEFVASDIPDSSTYVYSDEESGWTVVWVDSDSGEFDSQG</sequence>
<dbReference type="EMBL" id="JAENIL010000033">
    <property type="protein sequence ID" value="MBK1878653.1"/>
    <property type="molecule type" value="Genomic_DNA"/>
</dbReference>
<dbReference type="RefSeq" id="WP_200356865.1">
    <property type="nucleotide sequence ID" value="NZ_JAENIL010000033.1"/>
</dbReference>